<dbReference type="InParanoid" id="G7E9K8"/>
<dbReference type="STRING" id="764103.G7E9K8"/>
<keyword evidence="4" id="KW-0539">Nucleus</keyword>
<gene>
    <name evidence="8" type="primary">Mo06022</name>
    <name evidence="8" type="ORF">E5Q_06022</name>
</gene>
<proteinExistence type="inferred from homology"/>
<dbReference type="GO" id="GO:0003700">
    <property type="term" value="F:DNA-binding transcription factor activity"/>
    <property type="evidence" value="ECO:0007669"/>
    <property type="project" value="InterPro"/>
</dbReference>
<dbReference type="Pfam" id="PF00447">
    <property type="entry name" value="HSF_DNA-bind"/>
    <property type="match status" value="1"/>
</dbReference>
<dbReference type="eggNOG" id="KOG0627">
    <property type="taxonomic scope" value="Eukaryota"/>
</dbReference>
<dbReference type="InterPro" id="IPR036388">
    <property type="entry name" value="WH-like_DNA-bd_sf"/>
</dbReference>
<reference evidence="8 9" key="1">
    <citation type="journal article" date="2011" name="J. Gen. Appl. Microbiol.">
        <title>Draft genome sequencing of the enigmatic basidiomycete Mixia osmundae.</title>
        <authorList>
            <person name="Nishida H."/>
            <person name="Nagatsuka Y."/>
            <person name="Sugiyama J."/>
        </authorList>
    </citation>
    <scope>NUCLEOTIDE SEQUENCE [LARGE SCALE GENOMIC DNA]</scope>
    <source>
        <strain evidence="9">CBS 9802 / IAM 14324 / JCM 22182 / KY 12970</strain>
    </source>
</reference>
<evidence type="ECO:0000256" key="6">
    <source>
        <dbReference type="SAM" id="MobiDB-lite"/>
    </source>
</evidence>
<dbReference type="SUPFAM" id="SSF46785">
    <property type="entry name" value="Winged helix' DNA-binding domain"/>
    <property type="match status" value="1"/>
</dbReference>
<dbReference type="InterPro" id="IPR036390">
    <property type="entry name" value="WH_DNA-bd_sf"/>
</dbReference>
<evidence type="ECO:0000259" key="7">
    <source>
        <dbReference type="SMART" id="SM00415"/>
    </source>
</evidence>
<dbReference type="GO" id="GO:0043565">
    <property type="term" value="F:sequence-specific DNA binding"/>
    <property type="evidence" value="ECO:0007669"/>
    <property type="project" value="InterPro"/>
</dbReference>
<accession>G7E9K8</accession>
<dbReference type="OrthoDB" id="60033at2759"/>
<evidence type="ECO:0000313" key="8">
    <source>
        <dbReference type="EMBL" id="GAA99327.1"/>
    </source>
</evidence>
<feature type="region of interest" description="Disordered" evidence="6">
    <location>
        <begin position="383"/>
        <end position="434"/>
    </location>
</feature>
<dbReference type="PRINTS" id="PR00056">
    <property type="entry name" value="HSFDOMAIN"/>
</dbReference>
<dbReference type="GO" id="GO:0005634">
    <property type="term" value="C:nucleus"/>
    <property type="evidence" value="ECO:0007669"/>
    <property type="project" value="UniProtKB-SubCell"/>
</dbReference>
<keyword evidence="9" id="KW-1185">Reference proteome</keyword>
<feature type="domain" description="HSF-type DNA-binding" evidence="7">
    <location>
        <begin position="267"/>
        <end position="383"/>
    </location>
</feature>
<dbReference type="Gene3D" id="1.10.10.10">
    <property type="entry name" value="Winged helix-like DNA-binding domain superfamily/Winged helix DNA-binding domain"/>
    <property type="match status" value="1"/>
</dbReference>
<dbReference type="HOGENOM" id="CLU_631752_0_0_1"/>
<dbReference type="PANTHER" id="PTHR10015">
    <property type="entry name" value="HEAT SHOCK TRANSCRIPTION FACTOR"/>
    <property type="match status" value="1"/>
</dbReference>
<dbReference type="PANTHER" id="PTHR10015:SF427">
    <property type="entry name" value="HEAT SHOCK FACTOR PROTEIN"/>
    <property type="match status" value="1"/>
</dbReference>
<reference evidence="8 9" key="2">
    <citation type="journal article" date="2012" name="Open Biol.">
        <title>Characteristics of nucleosomes and linker DNA regions on the genome of the basidiomycete Mixia osmundae revealed by mono- and dinucleosome mapping.</title>
        <authorList>
            <person name="Nishida H."/>
            <person name="Kondo S."/>
            <person name="Matsumoto T."/>
            <person name="Suzuki Y."/>
            <person name="Yoshikawa H."/>
            <person name="Taylor T.D."/>
            <person name="Sugiyama J."/>
        </authorList>
    </citation>
    <scope>NUCLEOTIDE SEQUENCE [LARGE SCALE GENOMIC DNA]</scope>
    <source>
        <strain evidence="9">CBS 9802 / IAM 14324 / JCM 22182 / KY 12970</strain>
    </source>
</reference>
<dbReference type="EMBL" id="BABT02000220">
    <property type="protein sequence ID" value="GAA99327.1"/>
    <property type="molecule type" value="Genomic_DNA"/>
</dbReference>
<dbReference type="InterPro" id="IPR000232">
    <property type="entry name" value="HSF_DNA-bd"/>
</dbReference>
<evidence type="ECO:0000256" key="5">
    <source>
        <dbReference type="RuleBase" id="RU004020"/>
    </source>
</evidence>
<feature type="compositionally biased region" description="Basic residues" evidence="6">
    <location>
        <begin position="394"/>
        <end position="411"/>
    </location>
</feature>
<comment type="caution">
    <text evidence="8">The sequence shown here is derived from an EMBL/GenBank/DDBJ whole genome shotgun (WGS) entry which is preliminary data.</text>
</comment>
<sequence>MQTTPSPPRRGFASLDLRRFQIQYARLSVHFLSSCELPRPIRRSEVIARLYKPTAAVNLISAEVHLSHPMSRELDQYRHAMLYGYIDDRNSPMLGAHSSSSADDVHRELTLPSFSTIETGTYEPLFAPYTDPTMWEPAYTPWQAGGIDPQQVIEPSKLTWQAPSQCQLRSDYEHFEATLATSHARPSHWPVSPISYEEPTIYEPHQMIEPESRASSHAGSSYDEHAESIPVSPGPSIASRSISSVSTRDTFSTRDMAFLDSELDDKRATRFISIMWNLLSGGEHSKYLRWDAAGKSFLVNMQDARFVEAVLFKHFGHTNAASFCRQLNVYSFKRLSPFALLRALAGSEGGSDISDEVASTWCGFEHQSFTLDAKEQLCSIKPKVKSGRGGARGKANKPYRRTKVSSKRKVRMHSDDEDSEYSNANAAADDDDDA</sequence>
<organism evidence="8 9">
    <name type="scientific">Mixia osmundae (strain CBS 9802 / IAM 14324 / JCM 22182 / KY 12970)</name>
    <dbReference type="NCBI Taxonomy" id="764103"/>
    <lineage>
        <taxon>Eukaryota</taxon>
        <taxon>Fungi</taxon>
        <taxon>Dikarya</taxon>
        <taxon>Basidiomycota</taxon>
        <taxon>Pucciniomycotina</taxon>
        <taxon>Mixiomycetes</taxon>
        <taxon>Mixiales</taxon>
        <taxon>Mixiaceae</taxon>
        <taxon>Mixia</taxon>
    </lineage>
</organism>
<keyword evidence="3" id="KW-0238">DNA-binding</keyword>
<comment type="similarity">
    <text evidence="2 5">Belongs to the HSF family.</text>
</comment>
<evidence type="ECO:0000256" key="3">
    <source>
        <dbReference type="ARBA" id="ARBA00023125"/>
    </source>
</evidence>
<name>G7E9K8_MIXOS</name>
<protein>
    <recommendedName>
        <fullName evidence="7">HSF-type DNA-binding domain-containing protein</fullName>
    </recommendedName>
</protein>
<dbReference type="AlphaFoldDB" id="G7E9K8"/>
<evidence type="ECO:0000256" key="2">
    <source>
        <dbReference type="ARBA" id="ARBA00006403"/>
    </source>
</evidence>
<evidence type="ECO:0000256" key="4">
    <source>
        <dbReference type="ARBA" id="ARBA00023242"/>
    </source>
</evidence>
<dbReference type="Proteomes" id="UP000009131">
    <property type="component" value="Unassembled WGS sequence"/>
</dbReference>
<comment type="subcellular location">
    <subcellularLocation>
        <location evidence="1">Nucleus</location>
    </subcellularLocation>
</comment>
<feature type="region of interest" description="Disordered" evidence="6">
    <location>
        <begin position="211"/>
        <end position="241"/>
    </location>
</feature>
<dbReference type="SMART" id="SM00415">
    <property type="entry name" value="HSF"/>
    <property type="match status" value="1"/>
</dbReference>
<evidence type="ECO:0000313" key="9">
    <source>
        <dbReference type="Proteomes" id="UP000009131"/>
    </source>
</evidence>
<evidence type="ECO:0000256" key="1">
    <source>
        <dbReference type="ARBA" id="ARBA00004123"/>
    </source>
</evidence>